<comment type="similarity">
    <text evidence="7">Belongs to the mitochondrial carrier (TC 2.A.29) family.</text>
</comment>
<evidence type="ECO:0000256" key="5">
    <source>
        <dbReference type="ARBA" id="ARBA00023136"/>
    </source>
</evidence>
<dbReference type="Gene3D" id="1.50.40.10">
    <property type="entry name" value="Mitochondrial carrier domain"/>
    <property type="match status" value="1"/>
</dbReference>
<keyword evidence="4" id="KW-0677">Repeat</keyword>
<keyword evidence="3 6" id="KW-0812">Transmembrane</keyword>
<gene>
    <name evidence="8" type="ORF">TEA_018164</name>
</gene>
<dbReference type="InterPro" id="IPR023395">
    <property type="entry name" value="MCP_dom_sf"/>
</dbReference>
<keyword evidence="2 7" id="KW-0813">Transport</keyword>
<evidence type="ECO:0000256" key="4">
    <source>
        <dbReference type="ARBA" id="ARBA00022737"/>
    </source>
</evidence>
<dbReference type="GO" id="GO:0016020">
    <property type="term" value="C:membrane"/>
    <property type="evidence" value="ECO:0007669"/>
    <property type="project" value="UniProtKB-SubCell"/>
</dbReference>
<dbReference type="STRING" id="542762.A0A4S4EWC5"/>
<dbReference type="InterPro" id="IPR002067">
    <property type="entry name" value="MCP"/>
</dbReference>
<feature type="repeat" description="Solcar" evidence="6">
    <location>
        <begin position="216"/>
        <end position="300"/>
    </location>
</feature>
<protein>
    <submittedName>
        <fullName evidence="8">Uncharacterized protein</fullName>
    </submittedName>
</protein>
<accession>A0A4S4EWC5</accession>
<dbReference type="EMBL" id="SDRB02001774">
    <property type="protein sequence ID" value="THG20686.1"/>
    <property type="molecule type" value="Genomic_DNA"/>
</dbReference>
<evidence type="ECO:0000256" key="3">
    <source>
        <dbReference type="ARBA" id="ARBA00022692"/>
    </source>
</evidence>
<evidence type="ECO:0000313" key="8">
    <source>
        <dbReference type="EMBL" id="THG20686.1"/>
    </source>
</evidence>
<dbReference type="Pfam" id="PF00153">
    <property type="entry name" value="Mito_carr"/>
    <property type="match status" value="3"/>
</dbReference>
<dbReference type="SUPFAM" id="SSF103506">
    <property type="entry name" value="Mitochondrial carrier"/>
    <property type="match status" value="1"/>
</dbReference>
<evidence type="ECO:0000256" key="7">
    <source>
        <dbReference type="RuleBase" id="RU000488"/>
    </source>
</evidence>
<sequence length="405" mass="43704">MGRRRLQGFEDNGGGLFSNSGIGFLWCPQDEGYHPGGLFASVGMGFGISPNSPNSTSSGLNLPYLKLYTKYLLPEPAFQFVGVPELVAGEAEEVGEDELLLNNNKKKKKKGGGSRLKIKMENSSLRRLMSGAVAGAVSRTSVAPLETIRTHLMVGSCGNSTTEVLQNIMETEGWKGLFRGNLVNVIRVAPSKAIELFAYETVKKQLTPKPGEQQKLPIPASPIAGAIAGISSTLCTYPLELLKTRLTVQRGVYKNLFDAFLKIVKEEGPAELYRGLTPSLIGVVPYAATNYFAYDTLRKAYKKVFNEDEIGSIATLLIGSAAGAISSSATFPLEVARKHMQAGALNGRQYNNMLHALVSILEHEGVSGLYRGLGPSCMKLVPAAGISFMCYEACKKILVEKEDDP</sequence>
<feature type="repeat" description="Solcar" evidence="6">
    <location>
        <begin position="122"/>
        <end position="205"/>
    </location>
</feature>
<comment type="caution">
    <text evidence="8">The sequence shown here is derived from an EMBL/GenBank/DDBJ whole genome shotgun (WGS) entry which is preliminary data.</text>
</comment>
<keyword evidence="9" id="KW-1185">Reference proteome</keyword>
<comment type="subcellular location">
    <subcellularLocation>
        <location evidence="1">Membrane</location>
        <topology evidence="1">Multi-pass membrane protein</topology>
    </subcellularLocation>
</comment>
<name>A0A4S4EWC5_CAMSN</name>
<dbReference type="PRINTS" id="PR00926">
    <property type="entry name" value="MITOCARRIER"/>
</dbReference>
<evidence type="ECO:0000256" key="2">
    <source>
        <dbReference type="ARBA" id="ARBA00022448"/>
    </source>
</evidence>
<feature type="repeat" description="Solcar" evidence="6">
    <location>
        <begin position="310"/>
        <end position="397"/>
    </location>
</feature>
<reference evidence="8 9" key="1">
    <citation type="journal article" date="2018" name="Proc. Natl. Acad. Sci. U.S.A.">
        <title>Draft genome sequence of Camellia sinensis var. sinensis provides insights into the evolution of the tea genome and tea quality.</title>
        <authorList>
            <person name="Wei C."/>
            <person name="Yang H."/>
            <person name="Wang S."/>
            <person name="Zhao J."/>
            <person name="Liu C."/>
            <person name="Gao L."/>
            <person name="Xia E."/>
            <person name="Lu Y."/>
            <person name="Tai Y."/>
            <person name="She G."/>
            <person name="Sun J."/>
            <person name="Cao H."/>
            <person name="Tong W."/>
            <person name="Gao Q."/>
            <person name="Li Y."/>
            <person name="Deng W."/>
            <person name="Jiang X."/>
            <person name="Wang W."/>
            <person name="Chen Q."/>
            <person name="Zhang S."/>
            <person name="Li H."/>
            <person name="Wu J."/>
            <person name="Wang P."/>
            <person name="Li P."/>
            <person name="Shi C."/>
            <person name="Zheng F."/>
            <person name="Jian J."/>
            <person name="Huang B."/>
            <person name="Shan D."/>
            <person name="Shi M."/>
            <person name="Fang C."/>
            <person name="Yue Y."/>
            <person name="Li F."/>
            <person name="Li D."/>
            <person name="Wei S."/>
            <person name="Han B."/>
            <person name="Jiang C."/>
            <person name="Yin Y."/>
            <person name="Xia T."/>
            <person name="Zhang Z."/>
            <person name="Bennetzen J.L."/>
            <person name="Zhao S."/>
            <person name="Wan X."/>
        </authorList>
    </citation>
    <scope>NUCLEOTIDE SEQUENCE [LARGE SCALE GENOMIC DNA]</scope>
    <source>
        <strain evidence="9">cv. Shuchazao</strain>
        <tissue evidence="8">Leaf</tissue>
    </source>
</reference>
<dbReference type="AlphaFoldDB" id="A0A4S4EWC5"/>
<proteinExistence type="inferred from homology"/>
<keyword evidence="5 6" id="KW-0472">Membrane</keyword>
<organism evidence="8 9">
    <name type="scientific">Camellia sinensis var. sinensis</name>
    <name type="common">China tea</name>
    <dbReference type="NCBI Taxonomy" id="542762"/>
    <lineage>
        <taxon>Eukaryota</taxon>
        <taxon>Viridiplantae</taxon>
        <taxon>Streptophyta</taxon>
        <taxon>Embryophyta</taxon>
        <taxon>Tracheophyta</taxon>
        <taxon>Spermatophyta</taxon>
        <taxon>Magnoliopsida</taxon>
        <taxon>eudicotyledons</taxon>
        <taxon>Gunneridae</taxon>
        <taxon>Pentapetalae</taxon>
        <taxon>asterids</taxon>
        <taxon>Ericales</taxon>
        <taxon>Theaceae</taxon>
        <taxon>Camellia</taxon>
    </lineage>
</organism>
<dbReference type="PROSITE" id="PS50920">
    <property type="entry name" value="SOLCAR"/>
    <property type="match status" value="3"/>
</dbReference>
<dbReference type="Proteomes" id="UP000306102">
    <property type="component" value="Unassembled WGS sequence"/>
</dbReference>
<dbReference type="PANTHER" id="PTHR24089">
    <property type="entry name" value="SOLUTE CARRIER FAMILY 25"/>
    <property type="match status" value="1"/>
</dbReference>
<evidence type="ECO:0000313" key="9">
    <source>
        <dbReference type="Proteomes" id="UP000306102"/>
    </source>
</evidence>
<evidence type="ECO:0000256" key="6">
    <source>
        <dbReference type="PROSITE-ProRule" id="PRU00282"/>
    </source>
</evidence>
<dbReference type="InterPro" id="IPR018108">
    <property type="entry name" value="MCP_transmembrane"/>
</dbReference>
<dbReference type="GO" id="GO:0055085">
    <property type="term" value="P:transmembrane transport"/>
    <property type="evidence" value="ECO:0007669"/>
    <property type="project" value="InterPro"/>
</dbReference>
<evidence type="ECO:0000256" key="1">
    <source>
        <dbReference type="ARBA" id="ARBA00004141"/>
    </source>
</evidence>